<dbReference type="InterPro" id="IPR050815">
    <property type="entry name" value="TF_fung"/>
</dbReference>
<proteinExistence type="predicted"/>
<dbReference type="PANTHER" id="PTHR47338">
    <property type="entry name" value="ZN(II)2CYS6 TRANSCRIPTION FACTOR (EUROFUNG)-RELATED"/>
    <property type="match status" value="1"/>
</dbReference>
<evidence type="ECO:0000313" key="8">
    <source>
        <dbReference type="EMBL" id="GJJ13338.1"/>
    </source>
</evidence>
<dbReference type="GO" id="GO:0008270">
    <property type="term" value="F:zinc ion binding"/>
    <property type="evidence" value="ECO:0007669"/>
    <property type="project" value="InterPro"/>
</dbReference>
<evidence type="ECO:0000259" key="7">
    <source>
        <dbReference type="SMART" id="SM00066"/>
    </source>
</evidence>
<evidence type="ECO:0000256" key="5">
    <source>
        <dbReference type="ARBA" id="ARBA00023242"/>
    </source>
</evidence>
<dbReference type="Gene3D" id="4.10.240.10">
    <property type="entry name" value="Zn(2)-C6 fungal-type DNA-binding domain"/>
    <property type="match status" value="1"/>
</dbReference>
<dbReference type="AlphaFoldDB" id="A0AAV5AIJ4"/>
<keyword evidence="3" id="KW-0805">Transcription regulation</keyword>
<protein>
    <recommendedName>
        <fullName evidence="7">Zn(2)-C6 fungal-type domain-containing protein</fullName>
    </recommendedName>
</protein>
<evidence type="ECO:0000313" key="9">
    <source>
        <dbReference type="Proteomes" id="UP001050691"/>
    </source>
</evidence>
<dbReference type="Pfam" id="PF00172">
    <property type="entry name" value="Zn_clus"/>
    <property type="match status" value="1"/>
</dbReference>
<gene>
    <name evidence="8" type="ORF">Clacol_007590</name>
</gene>
<keyword evidence="5" id="KW-0539">Nucleus</keyword>
<feature type="domain" description="Zn(2)-C6 fungal-type" evidence="7">
    <location>
        <begin position="13"/>
        <end position="57"/>
    </location>
</feature>
<evidence type="ECO:0000256" key="2">
    <source>
        <dbReference type="ARBA" id="ARBA00022723"/>
    </source>
</evidence>
<accession>A0AAV5AIJ4</accession>
<dbReference type="SUPFAM" id="SSF57701">
    <property type="entry name" value="Zn2/Cys6 DNA-binding domain"/>
    <property type="match status" value="1"/>
</dbReference>
<dbReference type="InterPro" id="IPR001138">
    <property type="entry name" value="Zn2Cys6_DnaBD"/>
</dbReference>
<dbReference type="SMART" id="SM00066">
    <property type="entry name" value="GAL4"/>
    <property type="match status" value="1"/>
</dbReference>
<dbReference type="Proteomes" id="UP001050691">
    <property type="component" value="Unassembled WGS sequence"/>
</dbReference>
<evidence type="ECO:0000256" key="6">
    <source>
        <dbReference type="SAM" id="MobiDB-lite"/>
    </source>
</evidence>
<keyword evidence="2" id="KW-0479">Metal-binding</keyword>
<comment type="caution">
    <text evidence="8">The sequence shown here is derived from an EMBL/GenBank/DDBJ whole genome shotgun (WGS) entry which is preliminary data.</text>
</comment>
<evidence type="ECO:0000256" key="4">
    <source>
        <dbReference type="ARBA" id="ARBA00023163"/>
    </source>
</evidence>
<dbReference type="EMBL" id="BPWL01000008">
    <property type="protein sequence ID" value="GJJ13338.1"/>
    <property type="molecule type" value="Genomic_DNA"/>
</dbReference>
<dbReference type="InterPro" id="IPR036864">
    <property type="entry name" value="Zn2-C6_fun-type_DNA-bd_sf"/>
</dbReference>
<sequence>MHSQATPASLPTRKQNVACDACRTRKVRCVMASAQEKHCQSKGYPCTFNVQRETSEKRKQGGPRKKSWNNNNNSVKYDGITPPALLNTPTNAVTTTSDTHIFSPAPPTTPSIAPFYSDNFSSVIPLSNSNPISVSPPAESSNHPFVQSQAALQPESSTTRLLAYLFAPEQYSSTSKDVMCCYRSSLDYAQRHNLVAEDWGEVGVKLQDPSFRREFTLDLVEVYFEIYHARVALLSPTRFREQLHAALTPSSSPNDASNGFQSQCSPKDDALNPAILATVLAWGAKFSEHPLIVQDRNADTTGKRRSRLAASLRNKAFEIAEAEKVHIVPSSDAIVVGLLLDGLHSRYRGFWLSCTLRHLLHLKINNRFADHSLITSDYRQTLTEDDDYNIDLYPQDLNQIAQSVTTDSHEQLAVVKRQEFLVWYTASHEIARRAREMSRQLWRPVVQTEGISHNVIRRLMHSIYEWQAKHLDKVGVPSSQVNWDFLAAVNACGHDALYHTLWIILYQAIQEFGIREIHEIKRTIDVSSHLNSDHAQYAATEDQVRKEALNSASRIACLADLLTQNGYLRLDPNIMHFNIYNAGKLLAQFGRREVMMCIRGLQQYGLAYEEAFYQAEELQQIYNTCISDQGASLSAESSDDTSSAIQLYKLTNNGIHLIRAPS</sequence>
<dbReference type="CDD" id="cd00067">
    <property type="entry name" value="GAL4"/>
    <property type="match status" value="1"/>
</dbReference>
<feature type="region of interest" description="Disordered" evidence="6">
    <location>
        <begin position="54"/>
        <end position="83"/>
    </location>
</feature>
<reference evidence="8" key="1">
    <citation type="submission" date="2021-10" db="EMBL/GenBank/DDBJ databases">
        <title>De novo Genome Assembly of Clathrus columnatus (Basidiomycota, Fungi) Using Illumina and Nanopore Sequence Data.</title>
        <authorList>
            <person name="Ogiso-Tanaka E."/>
            <person name="Itagaki H."/>
            <person name="Hosoya T."/>
            <person name="Hosaka K."/>
        </authorList>
    </citation>
    <scope>NUCLEOTIDE SEQUENCE</scope>
    <source>
        <strain evidence="8">MO-923</strain>
    </source>
</reference>
<evidence type="ECO:0000256" key="1">
    <source>
        <dbReference type="ARBA" id="ARBA00004123"/>
    </source>
</evidence>
<dbReference type="GO" id="GO:0005634">
    <property type="term" value="C:nucleus"/>
    <property type="evidence" value="ECO:0007669"/>
    <property type="project" value="UniProtKB-SubCell"/>
</dbReference>
<name>A0AAV5AIJ4_9AGAM</name>
<dbReference type="PANTHER" id="PTHR47338:SF5">
    <property type="entry name" value="ZN(II)2CYS6 TRANSCRIPTION FACTOR (EUROFUNG)"/>
    <property type="match status" value="1"/>
</dbReference>
<dbReference type="CDD" id="cd12148">
    <property type="entry name" value="fungal_TF_MHR"/>
    <property type="match status" value="1"/>
</dbReference>
<evidence type="ECO:0000256" key="3">
    <source>
        <dbReference type="ARBA" id="ARBA00023015"/>
    </source>
</evidence>
<keyword evidence="4" id="KW-0804">Transcription</keyword>
<dbReference type="GO" id="GO:0000981">
    <property type="term" value="F:DNA-binding transcription factor activity, RNA polymerase II-specific"/>
    <property type="evidence" value="ECO:0007669"/>
    <property type="project" value="InterPro"/>
</dbReference>
<keyword evidence="9" id="KW-1185">Reference proteome</keyword>
<organism evidence="8 9">
    <name type="scientific">Clathrus columnatus</name>
    <dbReference type="NCBI Taxonomy" id="1419009"/>
    <lineage>
        <taxon>Eukaryota</taxon>
        <taxon>Fungi</taxon>
        <taxon>Dikarya</taxon>
        <taxon>Basidiomycota</taxon>
        <taxon>Agaricomycotina</taxon>
        <taxon>Agaricomycetes</taxon>
        <taxon>Phallomycetidae</taxon>
        <taxon>Phallales</taxon>
        <taxon>Clathraceae</taxon>
        <taxon>Clathrus</taxon>
    </lineage>
</organism>
<comment type="subcellular location">
    <subcellularLocation>
        <location evidence="1">Nucleus</location>
    </subcellularLocation>
</comment>